<dbReference type="Gene3D" id="1.10.238.10">
    <property type="entry name" value="EF-hand"/>
    <property type="match status" value="2"/>
</dbReference>
<gene>
    <name evidence="5" type="ORF">Ctob_006266</name>
</gene>
<dbReference type="CDD" id="cd00051">
    <property type="entry name" value="EFh"/>
    <property type="match status" value="1"/>
</dbReference>
<sequence length="335" mass="35958">MSCCPAPLAVRFINPTNPWLPLLSPAQLVEIHTSFIKFAVSQNASAVTGWRLVASALELLQHGGYCSVAAAAWRRLQRGCRAVLSTAATAAAAAAEELRLKSCGCRAAAVELRLRLPGSARVHSLLLSTCARTVWLADVDGDGHINPKEIRTVMRDVGVKLTADEIKQLIASVDADGNGMIEFDEFVSILASNMLREGRGDAELDEAFAVLDRDGSGMLDLSFVRDQLTNLGSHPLSREECDSLLSEVDGVDDDGRVSMRAFKAMSCWKVPNSKQMQQAEARSRAGSSSDGRLITVGNNSGVRPMKKTHTSSSLGEKHARPGRIRSNSGDSTPDT</sequence>
<evidence type="ECO:0000256" key="3">
    <source>
        <dbReference type="SAM" id="MobiDB-lite"/>
    </source>
</evidence>
<keyword evidence="1" id="KW-0677">Repeat</keyword>
<evidence type="ECO:0000259" key="4">
    <source>
        <dbReference type="PROSITE" id="PS50222"/>
    </source>
</evidence>
<keyword evidence="6" id="KW-1185">Reference proteome</keyword>
<dbReference type="PROSITE" id="PS50222">
    <property type="entry name" value="EF_HAND_2"/>
    <property type="match status" value="3"/>
</dbReference>
<dbReference type="PANTHER" id="PTHR23048">
    <property type="entry name" value="MYOSIN LIGHT CHAIN 1, 3"/>
    <property type="match status" value="1"/>
</dbReference>
<organism evidence="5 6">
    <name type="scientific">Chrysochromulina tobinii</name>
    <dbReference type="NCBI Taxonomy" id="1460289"/>
    <lineage>
        <taxon>Eukaryota</taxon>
        <taxon>Haptista</taxon>
        <taxon>Haptophyta</taxon>
        <taxon>Prymnesiophyceae</taxon>
        <taxon>Prymnesiales</taxon>
        <taxon>Chrysochromulinaceae</taxon>
        <taxon>Chrysochromulina</taxon>
    </lineage>
</organism>
<feature type="domain" description="EF-hand" evidence="4">
    <location>
        <begin position="199"/>
        <end position="234"/>
    </location>
</feature>
<protein>
    <submittedName>
        <fullName evidence="5">Calmodulin</fullName>
    </submittedName>
</protein>
<keyword evidence="2" id="KW-0106">Calcium</keyword>
<dbReference type="PROSITE" id="PS00018">
    <property type="entry name" value="EF_HAND_1"/>
    <property type="match status" value="2"/>
</dbReference>
<dbReference type="SUPFAM" id="SSF47473">
    <property type="entry name" value="EF-hand"/>
    <property type="match status" value="1"/>
</dbReference>
<dbReference type="PANTHER" id="PTHR23048:SF0">
    <property type="entry name" value="CALMODULIN LIKE 3"/>
    <property type="match status" value="1"/>
</dbReference>
<proteinExistence type="predicted"/>
<dbReference type="InterPro" id="IPR002048">
    <property type="entry name" value="EF_hand_dom"/>
</dbReference>
<dbReference type="InterPro" id="IPR011992">
    <property type="entry name" value="EF-hand-dom_pair"/>
</dbReference>
<feature type="domain" description="EF-hand" evidence="4">
    <location>
        <begin position="136"/>
        <end position="160"/>
    </location>
</feature>
<dbReference type="Pfam" id="PF13499">
    <property type="entry name" value="EF-hand_7"/>
    <property type="match status" value="1"/>
</dbReference>
<evidence type="ECO:0000256" key="2">
    <source>
        <dbReference type="ARBA" id="ARBA00022837"/>
    </source>
</evidence>
<comment type="caution">
    <text evidence="5">The sequence shown here is derived from an EMBL/GenBank/DDBJ whole genome shotgun (WGS) entry which is preliminary data.</text>
</comment>
<dbReference type="OrthoDB" id="26525at2759"/>
<dbReference type="SMART" id="SM00054">
    <property type="entry name" value="EFh"/>
    <property type="match status" value="3"/>
</dbReference>
<accession>A0A0M0J849</accession>
<dbReference type="InterPro" id="IPR050230">
    <property type="entry name" value="CALM/Myosin/TropC-like"/>
</dbReference>
<dbReference type="GO" id="GO:0016460">
    <property type="term" value="C:myosin II complex"/>
    <property type="evidence" value="ECO:0007669"/>
    <property type="project" value="TreeGrafter"/>
</dbReference>
<feature type="compositionally biased region" description="Polar residues" evidence="3">
    <location>
        <begin position="325"/>
        <end position="335"/>
    </location>
</feature>
<evidence type="ECO:0000313" key="5">
    <source>
        <dbReference type="EMBL" id="KOO22769.1"/>
    </source>
</evidence>
<feature type="region of interest" description="Disordered" evidence="3">
    <location>
        <begin position="272"/>
        <end position="335"/>
    </location>
</feature>
<dbReference type="GO" id="GO:0005509">
    <property type="term" value="F:calcium ion binding"/>
    <property type="evidence" value="ECO:0007669"/>
    <property type="project" value="InterPro"/>
</dbReference>
<dbReference type="AlphaFoldDB" id="A0A0M0J849"/>
<evidence type="ECO:0000313" key="6">
    <source>
        <dbReference type="Proteomes" id="UP000037460"/>
    </source>
</evidence>
<dbReference type="EMBL" id="JWZX01003252">
    <property type="protein sequence ID" value="KOO22769.1"/>
    <property type="molecule type" value="Genomic_DNA"/>
</dbReference>
<dbReference type="InterPro" id="IPR018247">
    <property type="entry name" value="EF_Hand_1_Ca_BS"/>
</dbReference>
<reference evidence="6" key="1">
    <citation type="journal article" date="2015" name="PLoS Genet.">
        <title>Genome Sequence and Transcriptome Analyses of Chrysochromulina tobin: Metabolic Tools for Enhanced Algal Fitness in the Prominent Order Prymnesiales (Haptophyceae).</title>
        <authorList>
            <person name="Hovde B.T."/>
            <person name="Deodato C.R."/>
            <person name="Hunsperger H.M."/>
            <person name="Ryken S.A."/>
            <person name="Yost W."/>
            <person name="Jha R.K."/>
            <person name="Patterson J."/>
            <person name="Monnat R.J. Jr."/>
            <person name="Barlow S.B."/>
            <person name="Starkenburg S.R."/>
            <person name="Cattolico R.A."/>
        </authorList>
    </citation>
    <scope>NUCLEOTIDE SEQUENCE</scope>
    <source>
        <strain evidence="6">CCMP291</strain>
    </source>
</reference>
<dbReference type="CDD" id="cd15898">
    <property type="entry name" value="EFh_PI-PLC"/>
    <property type="match status" value="1"/>
</dbReference>
<name>A0A0M0J849_9EUKA</name>
<evidence type="ECO:0000256" key="1">
    <source>
        <dbReference type="ARBA" id="ARBA00022737"/>
    </source>
</evidence>
<dbReference type="FunFam" id="1.10.238.10:FF:000178">
    <property type="entry name" value="Calmodulin-2 A"/>
    <property type="match status" value="1"/>
</dbReference>
<feature type="domain" description="EF-hand" evidence="4">
    <location>
        <begin position="161"/>
        <end position="196"/>
    </location>
</feature>
<dbReference type="Proteomes" id="UP000037460">
    <property type="component" value="Unassembled WGS sequence"/>
</dbReference>